<name>A0A0E9SU14_ANGAN</name>
<reference evidence="1" key="1">
    <citation type="submission" date="2014-11" db="EMBL/GenBank/DDBJ databases">
        <authorList>
            <person name="Amaro Gonzalez C."/>
        </authorList>
    </citation>
    <scope>NUCLEOTIDE SEQUENCE</scope>
</reference>
<evidence type="ECO:0000313" key="1">
    <source>
        <dbReference type="EMBL" id="JAH44776.1"/>
    </source>
</evidence>
<proteinExistence type="predicted"/>
<accession>A0A0E9SU14</accession>
<dbReference type="AlphaFoldDB" id="A0A0E9SU14"/>
<sequence length="62" mass="7087">MGFAKGLDGTFPHHGFSLTYPWFVQFAYTCRWRQASKWPPVRTRGGEAALTEFSLPIRLVAK</sequence>
<dbReference type="EMBL" id="GBXM01063801">
    <property type="protein sequence ID" value="JAH44776.1"/>
    <property type="molecule type" value="Transcribed_RNA"/>
</dbReference>
<organism evidence="1">
    <name type="scientific">Anguilla anguilla</name>
    <name type="common">European freshwater eel</name>
    <name type="synonym">Muraena anguilla</name>
    <dbReference type="NCBI Taxonomy" id="7936"/>
    <lineage>
        <taxon>Eukaryota</taxon>
        <taxon>Metazoa</taxon>
        <taxon>Chordata</taxon>
        <taxon>Craniata</taxon>
        <taxon>Vertebrata</taxon>
        <taxon>Euteleostomi</taxon>
        <taxon>Actinopterygii</taxon>
        <taxon>Neopterygii</taxon>
        <taxon>Teleostei</taxon>
        <taxon>Anguilliformes</taxon>
        <taxon>Anguillidae</taxon>
        <taxon>Anguilla</taxon>
    </lineage>
</organism>
<protein>
    <submittedName>
        <fullName evidence="1">Uncharacterized protein</fullName>
    </submittedName>
</protein>
<reference evidence="1" key="2">
    <citation type="journal article" date="2015" name="Fish Shellfish Immunol.">
        <title>Early steps in the European eel (Anguilla anguilla)-Vibrio vulnificus interaction in the gills: Role of the RtxA13 toxin.</title>
        <authorList>
            <person name="Callol A."/>
            <person name="Pajuelo D."/>
            <person name="Ebbesson L."/>
            <person name="Teles M."/>
            <person name="MacKenzie S."/>
            <person name="Amaro C."/>
        </authorList>
    </citation>
    <scope>NUCLEOTIDE SEQUENCE</scope>
</reference>